<dbReference type="GO" id="GO:0005524">
    <property type="term" value="F:ATP binding"/>
    <property type="evidence" value="ECO:0007669"/>
    <property type="project" value="UniProtKB-KW"/>
</dbReference>
<dbReference type="PROSITE" id="PS50893">
    <property type="entry name" value="ABC_TRANSPORTER_2"/>
    <property type="match status" value="1"/>
</dbReference>
<dbReference type="PANTHER" id="PTHR43038">
    <property type="entry name" value="ATP-BINDING CASSETTE, SUB-FAMILY H, MEMBER 1"/>
    <property type="match status" value="1"/>
</dbReference>
<gene>
    <name evidence="4" type="ORF">CWM85_35720</name>
</gene>
<reference evidence="4 5" key="1">
    <citation type="submission" date="2017-11" db="EMBL/GenBank/DDBJ databases">
        <authorList>
            <person name="Han C.G."/>
        </authorList>
    </citation>
    <scope>NUCLEOTIDE SEQUENCE [LARGE SCALE GENOMIC DNA]</scope>
    <source>
        <strain evidence="4 5">A2</strain>
    </source>
</reference>
<evidence type="ECO:0000313" key="5">
    <source>
        <dbReference type="Proteomes" id="UP000234661"/>
    </source>
</evidence>
<dbReference type="AlphaFoldDB" id="A0A2J4Y5S7"/>
<dbReference type="PANTHER" id="PTHR43038:SF3">
    <property type="entry name" value="ABC TRANSPORTER G FAMILY MEMBER 20 ISOFORM X1"/>
    <property type="match status" value="1"/>
</dbReference>
<dbReference type="Proteomes" id="UP000234661">
    <property type="component" value="Unassembled WGS sequence"/>
</dbReference>
<reference evidence="4 5" key="2">
    <citation type="submission" date="2018-01" db="EMBL/GenBank/DDBJ databases">
        <title>Genomic study of Klebsiella pneumoniae.</title>
        <authorList>
            <person name="Yang Y."/>
            <person name="Bicalho R."/>
        </authorList>
    </citation>
    <scope>NUCLEOTIDE SEQUENCE [LARGE SCALE GENOMIC DNA]</scope>
    <source>
        <strain evidence="4 5">A2</strain>
    </source>
</reference>
<proteinExistence type="predicted"/>
<accession>A0A2J4Y5S7</accession>
<keyword evidence="1" id="KW-0547">Nucleotide-binding</keyword>
<dbReference type="InterPro" id="IPR003439">
    <property type="entry name" value="ABC_transporter-like_ATP-bd"/>
</dbReference>
<feature type="domain" description="ABC transporter" evidence="3">
    <location>
        <begin position="6"/>
        <end position="182"/>
    </location>
</feature>
<evidence type="ECO:0000259" key="3">
    <source>
        <dbReference type="PROSITE" id="PS50893"/>
    </source>
</evidence>
<sequence length="182" mass="19507">MSEDVITLSGLTRRFAGMDRPAVAPLECTIHSGYVTGLVGPDGAGKTTLMRMLAGLLKPDAGSAKVIGFDPIADDSALHAVLGYMPQKFGLYEDLTVMENLTLYADLRSVTGEAREKTFARLLEFTSLGPFTGRLAGKLSGGMKQKLGLACTLVGEPRVLLLDEPGVGVDPISRRELWQMVH</sequence>
<dbReference type="SUPFAM" id="SSF52540">
    <property type="entry name" value="P-loop containing nucleoside triphosphate hydrolases"/>
    <property type="match status" value="1"/>
</dbReference>
<name>A0A2J4Y5S7_9ENTR</name>
<dbReference type="GO" id="GO:0016887">
    <property type="term" value="F:ATP hydrolysis activity"/>
    <property type="evidence" value="ECO:0007669"/>
    <property type="project" value="InterPro"/>
</dbReference>
<dbReference type="PROSITE" id="PS00211">
    <property type="entry name" value="ABC_TRANSPORTER_1"/>
    <property type="match status" value="1"/>
</dbReference>
<keyword evidence="2 4" id="KW-0067">ATP-binding</keyword>
<evidence type="ECO:0000313" key="4">
    <source>
        <dbReference type="EMBL" id="PLM46154.1"/>
    </source>
</evidence>
<evidence type="ECO:0000256" key="2">
    <source>
        <dbReference type="ARBA" id="ARBA00022840"/>
    </source>
</evidence>
<comment type="caution">
    <text evidence="4">The sequence shown here is derived from an EMBL/GenBank/DDBJ whole genome shotgun (WGS) entry which is preliminary data.</text>
</comment>
<dbReference type="Pfam" id="PF00005">
    <property type="entry name" value="ABC_tran"/>
    <property type="match status" value="1"/>
</dbReference>
<feature type="non-terminal residue" evidence="4">
    <location>
        <position position="182"/>
    </location>
</feature>
<organism evidence="4 5">
    <name type="scientific">Klebsiella michiganensis</name>
    <dbReference type="NCBI Taxonomy" id="1134687"/>
    <lineage>
        <taxon>Bacteria</taxon>
        <taxon>Pseudomonadati</taxon>
        <taxon>Pseudomonadota</taxon>
        <taxon>Gammaproteobacteria</taxon>
        <taxon>Enterobacterales</taxon>
        <taxon>Enterobacteriaceae</taxon>
        <taxon>Klebsiella/Raoultella group</taxon>
        <taxon>Klebsiella</taxon>
    </lineage>
</organism>
<evidence type="ECO:0000256" key="1">
    <source>
        <dbReference type="ARBA" id="ARBA00022741"/>
    </source>
</evidence>
<dbReference type="EMBL" id="PIET01001936">
    <property type="protein sequence ID" value="PLM46154.1"/>
    <property type="molecule type" value="Genomic_DNA"/>
</dbReference>
<dbReference type="Gene3D" id="3.40.50.300">
    <property type="entry name" value="P-loop containing nucleotide triphosphate hydrolases"/>
    <property type="match status" value="1"/>
</dbReference>
<dbReference type="InterPro" id="IPR027417">
    <property type="entry name" value="P-loop_NTPase"/>
</dbReference>
<dbReference type="InterPro" id="IPR017871">
    <property type="entry name" value="ABC_transporter-like_CS"/>
</dbReference>
<protein>
    <submittedName>
        <fullName evidence="4">Multidrug ABC transporter ATP-binding protein</fullName>
    </submittedName>
</protein>